<accession>A0A7M5XKF9</accession>
<dbReference type="GO" id="GO:0016020">
    <property type="term" value="C:membrane"/>
    <property type="evidence" value="ECO:0007669"/>
    <property type="project" value="UniProtKB-SubCell"/>
</dbReference>
<proteinExistence type="predicted"/>
<dbReference type="PANTHER" id="PTHR22906">
    <property type="entry name" value="PROPERDIN"/>
    <property type="match status" value="1"/>
</dbReference>
<dbReference type="SUPFAM" id="SSF82895">
    <property type="entry name" value="TSP-1 type 1 repeat"/>
    <property type="match status" value="1"/>
</dbReference>
<reference evidence="6" key="1">
    <citation type="submission" date="2021-01" db="UniProtKB">
        <authorList>
            <consortium name="EnsemblMetazoa"/>
        </authorList>
    </citation>
    <scope>IDENTIFICATION</scope>
</reference>
<evidence type="ECO:0000256" key="4">
    <source>
        <dbReference type="ARBA" id="ARBA00022989"/>
    </source>
</evidence>
<dbReference type="PRINTS" id="PR01705">
    <property type="entry name" value="TSP1REPEAT"/>
</dbReference>
<keyword evidence="2" id="KW-0812">Transmembrane</keyword>
<evidence type="ECO:0000256" key="3">
    <source>
        <dbReference type="ARBA" id="ARBA00022737"/>
    </source>
</evidence>
<keyword evidence="4" id="KW-0472">Membrane</keyword>
<keyword evidence="5" id="KW-1015">Disulfide bond</keyword>
<dbReference type="InterPro" id="IPR000884">
    <property type="entry name" value="TSP1_rpt"/>
</dbReference>
<name>A0A7M5XKF9_9CNID</name>
<dbReference type="FunFam" id="2.20.100.10:FF:000007">
    <property type="entry name" value="Thrombospondin 1"/>
    <property type="match status" value="1"/>
</dbReference>
<evidence type="ECO:0000313" key="6">
    <source>
        <dbReference type="EnsemblMetazoa" id="CLYHEMP024414.1"/>
    </source>
</evidence>
<protein>
    <recommendedName>
        <fullName evidence="8">Apple domain-containing protein</fullName>
    </recommendedName>
</protein>
<dbReference type="Gene3D" id="2.20.100.10">
    <property type="entry name" value="Thrombospondin type-1 (TSP1) repeat"/>
    <property type="match status" value="1"/>
</dbReference>
<dbReference type="AlphaFoldDB" id="A0A7M5XKF9"/>
<organism evidence="6 7">
    <name type="scientific">Clytia hemisphaerica</name>
    <dbReference type="NCBI Taxonomy" id="252671"/>
    <lineage>
        <taxon>Eukaryota</taxon>
        <taxon>Metazoa</taxon>
        <taxon>Cnidaria</taxon>
        <taxon>Hydrozoa</taxon>
        <taxon>Hydroidolina</taxon>
        <taxon>Leptothecata</taxon>
        <taxon>Obeliida</taxon>
        <taxon>Clytiidae</taxon>
        <taxon>Clytia</taxon>
    </lineage>
</organism>
<keyword evidence="4" id="KW-1133">Transmembrane helix</keyword>
<dbReference type="Proteomes" id="UP000594262">
    <property type="component" value="Unplaced"/>
</dbReference>
<dbReference type="InterPro" id="IPR052065">
    <property type="entry name" value="Compl_asym_regulator"/>
</dbReference>
<evidence type="ECO:0008006" key="8">
    <source>
        <dbReference type="Google" id="ProtNLM"/>
    </source>
</evidence>
<evidence type="ECO:0000256" key="1">
    <source>
        <dbReference type="ARBA" id="ARBA00004167"/>
    </source>
</evidence>
<evidence type="ECO:0000256" key="2">
    <source>
        <dbReference type="ARBA" id="ARBA00022692"/>
    </source>
</evidence>
<keyword evidence="7" id="KW-1185">Reference proteome</keyword>
<dbReference type="OrthoDB" id="446173at2759"/>
<evidence type="ECO:0000313" key="7">
    <source>
        <dbReference type="Proteomes" id="UP000594262"/>
    </source>
</evidence>
<comment type="subcellular location">
    <subcellularLocation>
        <location evidence="1">Membrane</location>
        <topology evidence="1">Single-pass membrane protein</topology>
    </subcellularLocation>
</comment>
<sequence>SVYVRTSFVPRNIMVDGYFFFRLSVIAALSYEASAFSASFTNALKDTKTTDENAIVLQKPNIGHCLAACNFVEGGCQSISWHNGDKNCHIVKNDGNENDGDNELTVSAPGWVYYKKNEQPVDFDQTFMKPVKLINKEAVPSPSYTPWNWQFSFDVHMTGADGNDQRTGEIIRVTNQSDINSIVLSVKKKTFDQLVVTFERDGTQHEQLIPFVQNGDSIILNFTRSHDTPNQQRLEITRKRIHHVFPVLMITDTNLTDREIKVFYSKELASNIQTISSIPPLDGGWSSWSGFSSCTQSCASGTQHRTRACDNPASQYGGKHCEGYEREEQSCNTNLCPEQLLEACFDECRKTCATDIRPVFGCNQKFSCSNACKLRQMGSSITDCKLICQRPMDSDCYPDYHGHYFYPCYSCNRDSCPGSTPPISECENGCESYQD</sequence>
<evidence type="ECO:0000256" key="5">
    <source>
        <dbReference type="ARBA" id="ARBA00023157"/>
    </source>
</evidence>
<dbReference type="EnsemblMetazoa" id="CLYHEMT024414.1">
    <property type="protein sequence ID" value="CLYHEMP024414.1"/>
    <property type="gene ID" value="CLYHEMG024414"/>
</dbReference>
<dbReference type="Pfam" id="PF00090">
    <property type="entry name" value="TSP_1"/>
    <property type="match status" value="1"/>
</dbReference>
<dbReference type="SMART" id="SM00209">
    <property type="entry name" value="TSP1"/>
    <property type="match status" value="1"/>
</dbReference>
<dbReference type="InterPro" id="IPR036383">
    <property type="entry name" value="TSP1_rpt_sf"/>
</dbReference>
<keyword evidence="3" id="KW-0677">Repeat</keyword>
<dbReference type="PROSITE" id="PS50092">
    <property type="entry name" value="TSP1"/>
    <property type="match status" value="1"/>
</dbReference>
<dbReference type="PANTHER" id="PTHR22906:SF21">
    <property type="entry name" value="SEMA DOMAIN-CONTAINING PROTEIN"/>
    <property type="match status" value="1"/>
</dbReference>